<evidence type="ECO:0000313" key="2">
    <source>
        <dbReference type="EMBL" id="KXU11955.1"/>
    </source>
</evidence>
<feature type="domain" description="IrrE N-terminal-like" evidence="1">
    <location>
        <begin position="67"/>
        <end position="155"/>
    </location>
</feature>
<reference evidence="2 3" key="1">
    <citation type="submission" date="2016-01" db="EMBL/GenBank/DDBJ databases">
        <title>Highly variable Streptococcus oralis are common among viridans streptococci isolated from primates.</title>
        <authorList>
            <person name="Denapaite D."/>
            <person name="Rieger M."/>
            <person name="Koendgen S."/>
            <person name="Brueckner R."/>
            <person name="Ochigava I."/>
            <person name="Kappeler P."/>
            <person name="Maetz-Rensing K."/>
            <person name="Leendertz F."/>
            <person name="Hakenbeck R."/>
        </authorList>
    </citation>
    <scope>NUCLEOTIDE SEQUENCE [LARGE SCALE GENOMIC DNA]</scope>
    <source>
        <strain evidence="2 3">DD22</strain>
    </source>
</reference>
<sequence length="191" mass="21822">MGIKKLEEMFPRDFFESDLIGLSESEKTAMKSIEISENDYFIDLDKILYALNISVQKGFYSNHSGQIDSENRVIYLNSLEIDVRQRFTIAHEIGHYALNHSGISNRLKNPEDIATVDIAKERSANQFAAELLMPKKLIARCITKFKQDNNLTDEQLANANVDEFIDSLSSMMRTSKQATTFRLQNLGVITY</sequence>
<evidence type="ECO:0000259" key="1">
    <source>
        <dbReference type="Pfam" id="PF06114"/>
    </source>
</evidence>
<dbReference type="EMBL" id="LQZD01000283">
    <property type="protein sequence ID" value="KXU11955.1"/>
    <property type="molecule type" value="Genomic_DNA"/>
</dbReference>
<dbReference type="Proteomes" id="UP000070779">
    <property type="component" value="Unassembled WGS sequence"/>
</dbReference>
<dbReference type="InterPro" id="IPR010359">
    <property type="entry name" value="IrrE_HExxH"/>
</dbReference>
<name>A0A139RBD3_STRMT</name>
<dbReference type="PANTHER" id="PTHR43236:SF2">
    <property type="entry name" value="BLL0069 PROTEIN"/>
    <property type="match status" value="1"/>
</dbReference>
<dbReference type="AlphaFoldDB" id="A0A139RBD3"/>
<gene>
    <name evidence="2" type="ORF">SMIDD22_01063</name>
</gene>
<dbReference type="Gene3D" id="1.10.10.2910">
    <property type="match status" value="1"/>
</dbReference>
<organism evidence="2 3">
    <name type="scientific">Streptococcus mitis</name>
    <dbReference type="NCBI Taxonomy" id="28037"/>
    <lineage>
        <taxon>Bacteria</taxon>
        <taxon>Bacillati</taxon>
        <taxon>Bacillota</taxon>
        <taxon>Bacilli</taxon>
        <taxon>Lactobacillales</taxon>
        <taxon>Streptococcaceae</taxon>
        <taxon>Streptococcus</taxon>
        <taxon>Streptococcus mitis group</taxon>
    </lineage>
</organism>
<protein>
    <submittedName>
        <fullName evidence="2">Zn peptidase</fullName>
    </submittedName>
</protein>
<dbReference type="PANTHER" id="PTHR43236">
    <property type="entry name" value="ANTITOXIN HIGA1"/>
    <property type="match status" value="1"/>
</dbReference>
<proteinExistence type="predicted"/>
<accession>A0A139RBD3</accession>
<comment type="caution">
    <text evidence="2">The sequence shown here is derived from an EMBL/GenBank/DDBJ whole genome shotgun (WGS) entry which is preliminary data.</text>
</comment>
<dbReference type="InterPro" id="IPR052345">
    <property type="entry name" value="Rad_response_metalloprotease"/>
</dbReference>
<evidence type="ECO:0000313" key="3">
    <source>
        <dbReference type="Proteomes" id="UP000070779"/>
    </source>
</evidence>
<dbReference type="PATRIC" id="fig|28037.238.peg.1276"/>
<dbReference type="Pfam" id="PF06114">
    <property type="entry name" value="Peptidase_M78"/>
    <property type="match status" value="1"/>
</dbReference>